<dbReference type="EMBL" id="JBHTCF010000014">
    <property type="protein sequence ID" value="MFC7308096.1"/>
    <property type="molecule type" value="Genomic_DNA"/>
</dbReference>
<dbReference type="Proteomes" id="UP001596523">
    <property type="component" value="Unassembled WGS sequence"/>
</dbReference>
<sequence>MFERLVTAGRLRKIPWYAFHFAIAKPTLMYGQEPSTRGFGRPDNADDSELIAEIILNGLMA</sequence>
<gene>
    <name evidence="1" type="ORF">ACFQVC_28200</name>
</gene>
<dbReference type="RefSeq" id="WP_381835785.1">
    <property type="nucleotide sequence ID" value="NZ_JBHTCF010000014.1"/>
</dbReference>
<keyword evidence="2" id="KW-1185">Reference proteome</keyword>
<organism evidence="1 2">
    <name type="scientific">Streptomyces monticola</name>
    <dbReference type="NCBI Taxonomy" id="2666263"/>
    <lineage>
        <taxon>Bacteria</taxon>
        <taxon>Bacillati</taxon>
        <taxon>Actinomycetota</taxon>
        <taxon>Actinomycetes</taxon>
        <taxon>Kitasatosporales</taxon>
        <taxon>Streptomycetaceae</taxon>
        <taxon>Streptomyces</taxon>
    </lineage>
</organism>
<accession>A0ABW2JPI9</accession>
<comment type="caution">
    <text evidence="1">The sequence shown here is derived from an EMBL/GenBank/DDBJ whole genome shotgun (WGS) entry which is preliminary data.</text>
</comment>
<reference evidence="2" key="1">
    <citation type="journal article" date="2019" name="Int. J. Syst. Evol. Microbiol.">
        <title>The Global Catalogue of Microorganisms (GCM) 10K type strain sequencing project: providing services to taxonomists for standard genome sequencing and annotation.</title>
        <authorList>
            <consortium name="The Broad Institute Genomics Platform"/>
            <consortium name="The Broad Institute Genome Sequencing Center for Infectious Disease"/>
            <person name="Wu L."/>
            <person name="Ma J."/>
        </authorList>
    </citation>
    <scope>NUCLEOTIDE SEQUENCE [LARGE SCALE GENOMIC DNA]</scope>
    <source>
        <strain evidence="2">SYNS20</strain>
    </source>
</reference>
<protein>
    <submittedName>
        <fullName evidence="1">Uncharacterized protein</fullName>
    </submittedName>
</protein>
<evidence type="ECO:0000313" key="2">
    <source>
        <dbReference type="Proteomes" id="UP001596523"/>
    </source>
</evidence>
<name>A0ABW2JPI9_9ACTN</name>
<evidence type="ECO:0000313" key="1">
    <source>
        <dbReference type="EMBL" id="MFC7308096.1"/>
    </source>
</evidence>
<proteinExistence type="predicted"/>